<dbReference type="AlphaFoldDB" id="A0A3D4V4B3"/>
<sequence length="281" mass="32256">MPERSVVKMAGPGNPILITVWSCYMPEFGSWGTDWWKPVVFILVAGHLTNICVTLFLHRSQTHRGVQFHGLVELPMRVWLWLTTAIRTKEWVACHRKHHAFADREGDPHSPVVEGLRNILLKGAFFYRKAVRQPGVLEKYGKGTPEDWIERHLLDKRSSVGILVMLAIDIWLFGWFTGPVVWAVQMIWIPFWAAGVINGIGHALGYRNHDVKDESRNISPIGIIIAGEELHNNHHADPHSAKFAHRWFEFDIGWMYITLLSFFGLAQVKYARQGTHVRISE</sequence>
<evidence type="ECO:0000256" key="4">
    <source>
        <dbReference type="ARBA" id="ARBA00022832"/>
    </source>
</evidence>
<reference evidence="10 11" key="1">
    <citation type="journal article" date="2018" name="Nat. Biotechnol.">
        <title>A standardized bacterial taxonomy based on genome phylogeny substantially revises the tree of life.</title>
        <authorList>
            <person name="Parks D.H."/>
            <person name="Chuvochina M."/>
            <person name="Waite D.W."/>
            <person name="Rinke C."/>
            <person name="Skarshewski A."/>
            <person name="Chaumeil P.A."/>
            <person name="Hugenholtz P."/>
        </authorList>
    </citation>
    <scope>NUCLEOTIDE SEQUENCE [LARGE SCALE GENOMIC DNA]</scope>
    <source>
        <strain evidence="10">UBA8844</strain>
    </source>
</reference>
<keyword evidence="5 9" id="KW-1133">Transmembrane helix</keyword>
<dbReference type="GO" id="GO:0006631">
    <property type="term" value="P:fatty acid metabolic process"/>
    <property type="evidence" value="ECO:0007669"/>
    <property type="project" value="UniProtKB-KW"/>
</dbReference>
<dbReference type="InterPro" id="IPR015876">
    <property type="entry name" value="Acyl-CoA_DS"/>
</dbReference>
<keyword evidence="3 9" id="KW-0812">Transmembrane</keyword>
<dbReference type="GO" id="GO:0016717">
    <property type="term" value="F:oxidoreductase activity, acting on paired donors, with oxidation of a pair of donors resulting in the reduction of molecular oxygen to two molecules of water"/>
    <property type="evidence" value="ECO:0007669"/>
    <property type="project" value="InterPro"/>
</dbReference>
<feature type="transmembrane region" description="Helical" evidence="9">
    <location>
        <begin position="187"/>
        <end position="206"/>
    </location>
</feature>
<dbReference type="Proteomes" id="UP000264071">
    <property type="component" value="Unassembled WGS sequence"/>
</dbReference>
<keyword evidence="8 9" id="KW-0472">Membrane</keyword>
<gene>
    <name evidence="10" type="ORF">DGD08_00275</name>
</gene>
<comment type="subcellular location">
    <subcellularLocation>
        <location evidence="1">Membrane</location>
        <topology evidence="1">Multi-pass membrane protein</topology>
    </subcellularLocation>
</comment>
<feature type="transmembrane region" description="Helical" evidence="9">
    <location>
        <begin position="35"/>
        <end position="57"/>
    </location>
</feature>
<evidence type="ECO:0000313" key="10">
    <source>
        <dbReference type="EMBL" id="HCT55624.1"/>
    </source>
</evidence>
<evidence type="ECO:0000256" key="1">
    <source>
        <dbReference type="ARBA" id="ARBA00004141"/>
    </source>
</evidence>
<comment type="similarity">
    <text evidence="2">Belongs to the fatty acid desaturase type 2 family.</text>
</comment>
<comment type="caution">
    <text evidence="10">The sequence shown here is derived from an EMBL/GenBank/DDBJ whole genome shotgun (WGS) entry which is preliminary data.</text>
</comment>
<evidence type="ECO:0000256" key="7">
    <source>
        <dbReference type="ARBA" id="ARBA00023098"/>
    </source>
</evidence>
<evidence type="ECO:0000256" key="8">
    <source>
        <dbReference type="ARBA" id="ARBA00023136"/>
    </source>
</evidence>
<evidence type="ECO:0000256" key="6">
    <source>
        <dbReference type="ARBA" id="ARBA00023002"/>
    </source>
</evidence>
<proteinExistence type="inferred from homology"/>
<dbReference type="OMA" id="GVIINWF"/>
<evidence type="ECO:0000256" key="3">
    <source>
        <dbReference type="ARBA" id="ARBA00022692"/>
    </source>
</evidence>
<accession>A0A3D4V4B3</accession>
<evidence type="ECO:0000256" key="9">
    <source>
        <dbReference type="SAM" id="Phobius"/>
    </source>
</evidence>
<keyword evidence="6" id="KW-0560">Oxidoreductase</keyword>
<feature type="transmembrane region" description="Helical" evidence="9">
    <location>
        <begin position="160"/>
        <end position="181"/>
    </location>
</feature>
<organism evidence="10 11">
    <name type="scientific">Gemmatimonas aurantiaca</name>
    <dbReference type="NCBI Taxonomy" id="173480"/>
    <lineage>
        <taxon>Bacteria</taxon>
        <taxon>Pseudomonadati</taxon>
        <taxon>Gemmatimonadota</taxon>
        <taxon>Gemmatimonadia</taxon>
        <taxon>Gemmatimonadales</taxon>
        <taxon>Gemmatimonadaceae</taxon>
        <taxon>Gemmatimonas</taxon>
    </lineage>
</organism>
<dbReference type="GO" id="GO:0016020">
    <property type="term" value="C:membrane"/>
    <property type="evidence" value="ECO:0007669"/>
    <property type="project" value="UniProtKB-SubCell"/>
</dbReference>
<protein>
    <submittedName>
        <fullName evidence="10">Fatty acid desaturase</fullName>
    </submittedName>
</protein>
<evidence type="ECO:0000313" key="11">
    <source>
        <dbReference type="Proteomes" id="UP000264071"/>
    </source>
</evidence>
<keyword evidence="7" id="KW-0443">Lipid metabolism</keyword>
<dbReference type="CDD" id="cd03505">
    <property type="entry name" value="Delta9-FADS-like"/>
    <property type="match status" value="1"/>
</dbReference>
<dbReference type="PANTHER" id="PTHR11351">
    <property type="entry name" value="ACYL-COA DESATURASE"/>
    <property type="match status" value="1"/>
</dbReference>
<evidence type="ECO:0000256" key="5">
    <source>
        <dbReference type="ARBA" id="ARBA00022989"/>
    </source>
</evidence>
<keyword evidence="4" id="KW-0276">Fatty acid metabolism</keyword>
<dbReference type="PANTHER" id="PTHR11351:SF33">
    <property type="entry name" value="DELTA-9 FATTY ACID DESATURASE, DESA"/>
    <property type="match status" value="1"/>
</dbReference>
<dbReference type="EMBL" id="DPIY01000001">
    <property type="protein sequence ID" value="HCT55624.1"/>
    <property type="molecule type" value="Genomic_DNA"/>
</dbReference>
<evidence type="ECO:0000256" key="2">
    <source>
        <dbReference type="ARBA" id="ARBA00008749"/>
    </source>
</evidence>
<name>A0A3D4V4B3_9BACT</name>